<evidence type="ECO:0000259" key="4">
    <source>
        <dbReference type="PROSITE" id="PS51253"/>
    </source>
</evidence>
<comment type="subcellular location">
    <subcellularLocation>
        <location evidence="1">Nucleus</location>
    </subcellularLocation>
</comment>
<dbReference type="AlphaFoldDB" id="A0A4Y2F0N2"/>
<dbReference type="InterPro" id="IPR007889">
    <property type="entry name" value="HTH_Psq"/>
</dbReference>
<dbReference type="PANTHER" id="PTHR19303">
    <property type="entry name" value="TRANSPOSON"/>
    <property type="match status" value="1"/>
</dbReference>
<name>A0A4Y2F0N2_ARAVE</name>
<feature type="domain" description="HTH CENPB-type" evidence="4">
    <location>
        <begin position="58"/>
        <end position="135"/>
    </location>
</feature>
<dbReference type="InterPro" id="IPR009057">
    <property type="entry name" value="Homeodomain-like_sf"/>
</dbReference>
<evidence type="ECO:0000313" key="5">
    <source>
        <dbReference type="EMBL" id="GBM33876.1"/>
    </source>
</evidence>
<dbReference type="GO" id="GO:0003677">
    <property type="term" value="F:DNA binding"/>
    <property type="evidence" value="ECO:0007669"/>
    <property type="project" value="UniProtKB-KW"/>
</dbReference>
<keyword evidence="6" id="KW-1185">Reference proteome</keyword>
<comment type="caution">
    <text evidence="5">The sequence shown here is derived from an EMBL/GenBank/DDBJ whole genome shotgun (WGS) entry which is preliminary data.</text>
</comment>
<proteinExistence type="predicted"/>
<dbReference type="PROSITE" id="PS51253">
    <property type="entry name" value="HTH_CENPB"/>
    <property type="match status" value="1"/>
</dbReference>
<reference evidence="5 6" key="1">
    <citation type="journal article" date="2019" name="Sci. Rep.">
        <title>Orb-weaving spider Araneus ventricosus genome elucidates the spidroin gene catalogue.</title>
        <authorList>
            <person name="Kono N."/>
            <person name="Nakamura H."/>
            <person name="Ohtoshi R."/>
            <person name="Moran D.A.P."/>
            <person name="Shinohara A."/>
            <person name="Yoshida Y."/>
            <person name="Fujiwara M."/>
            <person name="Mori M."/>
            <person name="Tomita M."/>
            <person name="Arakawa K."/>
        </authorList>
    </citation>
    <scope>NUCLEOTIDE SEQUENCE [LARGE SCALE GENOMIC DNA]</scope>
</reference>
<evidence type="ECO:0000313" key="6">
    <source>
        <dbReference type="Proteomes" id="UP000499080"/>
    </source>
</evidence>
<dbReference type="InterPro" id="IPR006600">
    <property type="entry name" value="HTH_CenpB_DNA-bd_dom"/>
</dbReference>
<dbReference type="OrthoDB" id="6422574at2759"/>
<accession>A0A4Y2F0N2</accession>
<dbReference type="Pfam" id="PF04218">
    <property type="entry name" value="CENP-B_N"/>
    <property type="match status" value="1"/>
</dbReference>
<protein>
    <recommendedName>
        <fullName evidence="4">HTH CENPB-type domain-containing protein</fullName>
    </recommendedName>
</protein>
<keyword evidence="2" id="KW-0238">DNA-binding</keyword>
<gene>
    <name evidence="5" type="ORF">AVEN_5921_1</name>
</gene>
<dbReference type="GO" id="GO:0005634">
    <property type="term" value="C:nucleus"/>
    <property type="evidence" value="ECO:0007669"/>
    <property type="project" value="UniProtKB-SubCell"/>
</dbReference>
<dbReference type="InterPro" id="IPR050863">
    <property type="entry name" value="CenT-Element_Derived"/>
</dbReference>
<keyword evidence="3" id="KW-0539">Nucleus</keyword>
<dbReference type="Gene3D" id="1.10.10.60">
    <property type="entry name" value="Homeodomain-like"/>
    <property type="match status" value="2"/>
</dbReference>
<evidence type="ECO:0000256" key="1">
    <source>
        <dbReference type="ARBA" id="ARBA00004123"/>
    </source>
</evidence>
<dbReference type="Pfam" id="PF03221">
    <property type="entry name" value="HTH_Tnp_Tc5"/>
    <property type="match status" value="1"/>
</dbReference>
<dbReference type="EMBL" id="BGPR01000744">
    <property type="protein sequence ID" value="GBM33876.1"/>
    <property type="molecule type" value="Genomic_DNA"/>
</dbReference>
<evidence type="ECO:0000256" key="2">
    <source>
        <dbReference type="ARBA" id="ARBA00023125"/>
    </source>
</evidence>
<organism evidence="5 6">
    <name type="scientific">Araneus ventricosus</name>
    <name type="common">Orbweaver spider</name>
    <name type="synonym">Epeira ventricosa</name>
    <dbReference type="NCBI Taxonomy" id="182803"/>
    <lineage>
        <taxon>Eukaryota</taxon>
        <taxon>Metazoa</taxon>
        <taxon>Ecdysozoa</taxon>
        <taxon>Arthropoda</taxon>
        <taxon>Chelicerata</taxon>
        <taxon>Arachnida</taxon>
        <taxon>Araneae</taxon>
        <taxon>Araneomorphae</taxon>
        <taxon>Entelegynae</taxon>
        <taxon>Araneoidea</taxon>
        <taxon>Araneidae</taxon>
        <taxon>Araneus</taxon>
    </lineage>
</organism>
<sequence length="161" mass="18460">MAGVKRKLNVLSIDEKMKILKFLDGNPLMKKSEIVVKFGVPASTFSTIIKNRKVVEHRFLSNKKAIKKVENVLFRIWTNASRNVLRNDQGIPISGQMMQKKAEDFAKELGHGEHFEGSNGWLESFKNRRNIVFRKLCDEGVSVPESMCEEWIKDIPALVKE</sequence>
<dbReference type="Proteomes" id="UP000499080">
    <property type="component" value="Unassembled WGS sequence"/>
</dbReference>
<dbReference type="SUPFAM" id="SSF46689">
    <property type="entry name" value="Homeodomain-like"/>
    <property type="match status" value="2"/>
</dbReference>
<dbReference type="SMART" id="SM00674">
    <property type="entry name" value="CENPB"/>
    <property type="match status" value="1"/>
</dbReference>
<dbReference type="PANTHER" id="PTHR19303:SF73">
    <property type="entry name" value="PROTEIN PDC2"/>
    <property type="match status" value="1"/>
</dbReference>
<evidence type="ECO:0000256" key="3">
    <source>
        <dbReference type="ARBA" id="ARBA00023242"/>
    </source>
</evidence>